<dbReference type="GO" id="GO:0003676">
    <property type="term" value="F:nucleic acid binding"/>
    <property type="evidence" value="ECO:0007669"/>
    <property type="project" value="InterPro"/>
</dbReference>
<dbReference type="EMBL" id="LC738875">
    <property type="protein sequence ID" value="BDT62464.1"/>
    <property type="molecule type" value="Genomic_DNA"/>
</dbReference>
<dbReference type="InterPro" id="IPR017964">
    <property type="entry name" value="DNA-dir_DNA_pol_B_CS"/>
</dbReference>
<dbReference type="PANTHER" id="PTHR10322:SF23">
    <property type="entry name" value="DNA POLYMERASE DELTA CATALYTIC SUBUNIT"/>
    <property type="match status" value="1"/>
</dbReference>
<dbReference type="SUPFAM" id="SSF53098">
    <property type="entry name" value="Ribonuclease H-like"/>
    <property type="match status" value="1"/>
</dbReference>
<proteinExistence type="inferred from homology"/>
<dbReference type="InterPro" id="IPR050240">
    <property type="entry name" value="DNA_pol_type-B"/>
</dbReference>
<feature type="region of interest" description="Disordered" evidence="8">
    <location>
        <begin position="1924"/>
        <end position="1943"/>
    </location>
</feature>
<evidence type="ECO:0000256" key="2">
    <source>
        <dbReference type="ARBA" id="ARBA00012417"/>
    </source>
</evidence>
<dbReference type="PANTHER" id="PTHR10322">
    <property type="entry name" value="DNA POLYMERASE CATALYTIC SUBUNIT"/>
    <property type="match status" value="1"/>
</dbReference>
<dbReference type="PROSITE" id="PS00116">
    <property type="entry name" value="DNA_POLYMERASE_B"/>
    <property type="match status" value="1"/>
</dbReference>
<dbReference type="GO" id="GO:0003887">
    <property type="term" value="F:DNA-directed DNA polymerase activity"/>
    <property type="evidence" value="ECO:0007669"/>
    <property type="project" value="UniProtKB-KW"/>
</dbReference>
<sequence>MEPVPTFHTRIGSLDPSSGVATLYGSDDQCEATLSTKDDLVQLGHLTAAEDCVVPLFRQLDELTLDATNREIAVTNSSSGELIRISCPSKVVGRPSDFIDRIHRSNVAQQRSRWSRPSPEDSPATILSTVGMKLQTTHGGVNVTYNDTGHTTFNPYNSSPVSFEVHRDMDLLVLMAAFLKHNGVWGGSTALMSLSRFDYVGAFFDHSWGGPLNGGTSVADGDATVYDFSKEMHQFSSAFEKLEDDLRTISKDVSAAKRPRLSGELPTRNTISKKTASHRCSHRQDMYLNLGSCENYTCVACFCRLFFPVPFEVSMSPKGAAEAQERIDGWYKRGLEKIEAMPEEKNVDSPLAQLVSLTRETLGPLGEGRGWNWPPESDGNLRYEYVTHSLSTVFNALNNITRLSEANGGESLSAMHIDPSILYVLMNPLGRMVMLMLDNSCSQVTPDNSGCSLSAGKYFSVRTTIGRNVWSFQITSSEEVAIPARQAGCLETRCELPRDVADSECPRRIVYRAFCRGESLSSAGEVISDVAQSVASLNLLLANRMFSVDSTSGTISSSAVVTEPFVSLEVTGYQPVRAPNTKNAGRVTGRMLRLLRTRVGGRVWYSKEHEALLLEDLSSGREASMAATDRAASSHRVFYYDIETTGLNPLDKDALITVICGSLSTGGRINESERTIFGLATDTGTPQLLVQAVAECYGQGTDDRNHRDVHVTETMPSHVRAFSTEIDLLIGWGEFMHERRPHMTCGWNSSGFDDLYVFARVLYHLTEPQRSAAPPPVQRLTQSGRLRESTPTQRINLARGFGGMLNLTAFVNSETGYLYRKHATLLNSLVVDHLEAKPFPSKTGQRYSKNVAPYNLTAAQMIGALSSTLSLDMMVACSKAYQDQLSEFTLNAMMVKVSKDGRHRALLKDPIDVKYHLLEYPDRTPLEQAKVLRYCSKDAHLVAIVSGSINKEGEIFQLSEASGLSEATVVDHLPRPLCIIEGALYQAMGPSRTARRGCGIRRHSLATDTKGGMVSQPLIEQTPLQTVDLSSLYPSIMVQYNLCTTSFATQAQVMALRNRLVYDIMMRDDPNARKPTLDTMDRANAMLLELYRPTDIVVESWKACRSQTASSDNRTLPTPTRLERELDFRWYDDDATKECRGRPHWAGNQSPNSALRAGGLDYFPEVECSEKLQKVAFANDDTHISPSGSLEYLVTVLPLLALACPRLAAHVTAGRCQNWKGLMVMLEEDFDPETDRARLALHGKEAIVGGSEDSDEYGIHDLITRRIRQLDDTFFLQPEGFNVMVDLCERISRRVNAYDSASDPSVVKWANRLLNVGVYCRTWNAVRDLVPGVVPDLQLHYRARRVEMKNAVKKYSKTDPILAERNSVAEKVTKVFMNSKYGVLAVRSTTQLEATETNWREAVSVRQVEKGNAVGGVGGGTRHMPMANQITQIARRVFCNIITSLQQLLPGVKQVYGDTDSTFLVHNIPGDGDRIVRNPVTGRSCILVDLHLKMKLARLIPLLINCSTKGIVFDRKTAGGKRMMNIEHERITLMSHLFAKKTYHMLHFREGSPAFDELASVAATAAQPDFDIDVNPYSDARFKGVVAAVPAEDWFSSYVVPHNPRLIFRLAEGVGEAAGRLRDLLREINAHQNADALARWLTSSKVWTAFDLKALRNYYASQMVDAENGWIDSSTARRLEDEEEIERVRLTADLFVLYRKGAFVKKGIIPATKLKNLQAVFDRADMAAGLKDDSSYVESMKEHAQNCASFESSPNLAISTARVCTLRPGYQTLPNPAARAINNHLNRSNVISTNQKFVCVGAVSGWALSLNDYMAAEIPPGYYMASSVRWDPDRMRGLVASSAVRNLSVVANVVKILYDMVDADKKVLGHMQKAGEEFLKQIKEGNTAGLACLPDALSYSTFTHVSDVIARAILSIAAKKKKEKKKEEEEELESNDDEKVKEEERALIRSGSGRLCDRRVIRQMEVIATQLGAAADILAKPRSNSQRKHSSSRNKLESLIAAASISPRELLCVVADRMIAHLRSCPAIRPDGWSESEMAIDLSTVLRLLGGLDKCTDTCIAACCQALDFVLLYCVMLKMENNRRHTGQEEKLLFADIFPEEPELARQAQLFTKMCRDDLFVRSTFGQRYNENTDTVVFLFESPPKADPISKMKASQIILAATHVESPIFKSEETGSIWNSENDNSKHFMGTLRSVEEQNIHASLTSTEVSLPFFTGVYHCPVINVVAGALLAVTLNRSSGQKKI</sequence>
<dbReference type="EC" id="2.7.7.7" evidence="2"/>
<accession>A0A9C7C652</accession>
<protein>
    <recommendedName>
        <fullName evidence="2">DNA-directed DNA polymerase</fullName>
        <ecNumber evidence="2">2.7.7.7</ecNumber>
    </recommendedName>
</protein>
<keyword evidence="4" id="KW-0548">Nucleotidyltransferase</keyword>
<organism evidence="10">
    <name type="scientific">Melicertus latisulcatus pemonivirus</name>
    <dbReference type="NCBI Taxonomy" id="2984278"/>
    <lineage>
        <taxon>Viruses</taxon>
        <taxon>Viruses incertae sedis</taxon>
        <taxon>Naldaviricetes</taxon>
        <taxon>Nimaviridae</taxon>
    </lineage>
</organism>
<dbReference type="Gene3D" id="3.30.420.10">
    <property type="entry name" value="Ribonuclease H-like superfamily/Ribonuclease H"/>
    <property type="match status" value="1"/>
</dbReference>
<evidence type="ECO:0000259" key="9">
    <source>
        <dbReference type="Pfam" id="PF03104"/>
    </source>
</evidence>
<comment type="catalytic activity">
    <reaction evidence="7">
        <text>DNA(n) + a 2'-deoxyribonucleoside 5'-triphosphate = DNA(n+1) + diphosphate</text>
        <dbReference type="Rhea" id="RHEA:22508"/>
        <dbReference type="Rhea" id="RHEA-COMP:17339"/>
        <dbReference type="Rhea" id="RHEA-COMP:17340"/>
        <dbReference type="ChEBI" id="CHEBI:33019"/>
        <dbReference type="ChEBI" id="CHEBI:61560"/>
        <dbReference type="ChEBI" id="CHEBI:173112"/>
        <dbReference type="EC" id="2.7.7.7"/>
    </reaction>
</comment>
<reference evidence="10" key="1">
    <citation type="submission" date="2022-10" db="EMBL/GenBank/DDBJ databases">
        <title>Genome sequences of endogenous nimaviruses in decapod crustaceans.</title>
        <authorList>
            <person name="Kawato S."/>
            <person name="Nozaki R."/>
            <person name="Kondo H."/>
            <person name="Hirono I."/>
        </authorList>
    </citation>
    <scope>NUCLEOTIDE SEQUENCE</scope>
    <source>
        <strain evidence="10">Okinawa2016</strain>
    </source>
</reference>
<dbReference type="Gene3D" id="3.90.1600.10">
    <property type="entry name" value="Palm domain of DNA polymerase"/>
    <property type="match status" value="2"/>
</dbReference>
<dbReference type="GO" id="GO:0039693">
    <property type="term" value="P:viral DNA genome replication"/>
    <property type="evidence" value="ECO:0007669"/>
    <property type="project" value="UniProtKB-KW"/>
</dbReference>
<evidence type="ECO:0000256" key="7">
    <source>
        <dbReference type="ARBA" id="ARBA00049244"/>
    </source>
</evidence>
<dbReference type="Pfam" id="PF03104">
    <property type="entry name" value="DNA_pol_B_exo1"/>
    <property type="match status" value="1"/>
</dbReference>
<dbReference type="SMART" id="SM00486">
    <property type="entry name" value="POLBc"/>
    <property type="match status" value="1"/>
</dbReference>
<evidence type="ECO:0000256" key="3">
    <source>
        <dbReference type="ARBA" id="ARBA00022679"/>
    </source>
</evidence>
<dbReference type="InterPro" id="IPR006172">
    <property type="entry name" value="DNA-dir_DNA_pol_B"/>
</dbReference>
<keyword evidence="6" id="KW-1194">Viral DNA replication</keyword>
<keyword evidence="5" id="KW-0239">DNA-directed DNA polymerase</keyword>
<evidence type="ECO:0000313" key="10">
    <source>
        <dbReference type="EMBL" id="BDT62464.1"/>
    </source>
</evidence>
<comment type="similarity">
    <text evidence="1">Belongs to the DNA polymerase type-B family.</text>
</comment>
<dbReference type="SUPFAM" id="SSF56672">
    <property type="entry name" value="DNA/RNA polymerases"/>
    <property type="match status" value="1"/>
</dbReference>
<keyword evidence="3" id="KW-0808">Transferase</keyword>
<dbReference type="GO" id="GO:0006261">
    <property type="term" value="P:DNA-templated DNA replication"/>
    <property type="evidence" value="ECO:0007669"/>
    <property type="project" value="TreeGrafter"/>
</dbReference>
<evidence type="ECO:0000256" key="1">
    <source>
        <dbReference type="ARBA" id="ARBA00005755"/>
    </source>
</evidence>
<evidence type="ECO:0000256" key="6">
    <source>
        <dbReference type="ARBA" id="ARBA00023109"/>
    </source>
</evidence>
<evidence type="ECO:0000256" key="4">
    <source>
        <dbReference type="ARBA" id="ARBA00022695"/>
    </source>
</evidence>
<evidence type="ECO:0000256" key="5">
    <source>
        <dbReference type="ARBA" id="ARBA00022932"/>
    </source>
</evidence>
<dbReference type="InterPro" id="IPR036397">
    <property type="entry name" value="RNaseH_sf"/>
</dbReference>
<dbReference type="InterPro" id="IPR023211">
    <property type="entry name" value="DNA_pol_palm_dom_sf"/>
</dbReference>
<dbReference type="InterPro" id="IPR012337">
    <property type="entry name" value="RNaseH-like_sf"/>
</dbReference>
<keyword evidence="6" id="KW-0235">DNA replication</keyword>
<dbReference type="InterPro" id="IPR006133">
    <property type="entry name" value="DNA-dir_DNA_pol_B_exonuc"/>
</dbReference>
<name>A0A9C7C652_9VIRU</name>
<dbReference type="GO" id="GO:0000166">
    <property type="term" value="F:nucleotide binding"/>
    <property type="evidence" value="ECO:0007669"/>
    <property type="project" value="InterPro"/>
</dbReference>
<feature type="domain" description="DNA-directed DNA polymerase family B exonuclease" evidence="9">
    <location>
        <begin position="634"/>
        <end position="761"/>
    </location>
</feature>
<dbReference type="InterPro" id="IPR043502">
    <property type="entry name" value="DNA/RNA_pol_sf"/>
</dbReference>
<evidence type="ECO:0000256" key="8">
    <source>
        <dbReference type="SAM" id="MobiDB-lite"/>
    </source>
</evidence>